<evidence type="ECO:0000256" key="3">
    <source>
        <dbReference type="ARBA" id="ARBA00022692"/>
    </source>
</evidence>
<dbReference type="InterPro" id="IPR020846">
    <property type="entry name" value="MFS_dom"/>
</dbReference>
<keyword evidence="4 6" id="KW-1133">Transmembrane helix</keyword>
<dbReference type="SUPFAM" id="SSF103473">
    <property type="entry name" value="MFS general substrate transporter"/>
    <property type="match status" value="1"/>
</dbReference>
<keyword evidence="5 6" id="KW-0472">Membrane</keyword>
<dbReference type="Gene3D" id="1.20.1720.10">
    <property type="entry name" value="Multidrug resistance protein D"/>
    <property type="match status" value="1"/>
</dbReference>
<evidence type="ECO:0000256" key="6">
    <source>
        <dbReference type="SAM" id="Phobius"/>
    </source>
</evidence>
<dbReference type="PROSITE" id="PS50850">
    <property type="entry name" value="MFS"/>
    <property type="match status" value="1"/>
</dbReference>
<evidence type="ECO:0000256" key="1">
    <source>
        <dbReference type="ARBA" id="ARBA00004141"/>
    </source>
</evidence>
<keyword evidence="3 6" id="KW-0812">Transmembrane</keyword>
<comment type="subcellular location">
    <subcellularLocation>
        <location evidence="1">Membrane</location>
        <topology evidence="1">Multi-pass membrane protein</topology>
    </subcellularLocation>
</comment>
<name>A0AAW6NL17_ENTCL</name>
<dbReference type="PANTHER" id="PTHR23501">
    <property type="entry name" value="MAJOR FACILITATOR SUPERFAMILY"/>
    <property type="match status" value="1"/>
</dbReference>
<dbReference type="InterPro" id="IPR036259">
    <property type="entry name" value="MFS_trans_sf"/>
</dbReference>
<organism evidence="8 9">
    <name type="scientific">Enterobacter cloacae</name>
    <dbReference type="NCBI Taxonomy" id="550"/>
    <lineage>
        <taxon>Bacteria</taxon>
        <taxon>Pseudomonadati</taxon>
        <taxon>Pseudomonadota</taxon>
        <taxon>Gammaproteobacteria</taxon>
        <taxon>Enterobacterales</taxon>
        <taxon>Enterobacteriaceae</taxon>
        <taxon>Enterobacter</taxon>
        <taxon>Enterobacter cloacae complex</taxon>
    </lineage>
</organism>
<evidence type="ECO:0000313" key="9">
    <source>
        <dbReference type="Proteomes" id="UP001215180"/>
    </source>
</evidence>
<evidence type="ECO:0000256" key="2">
    <source>
        <dbReference type="ARBA" id="ARBA00022475"/>
    </source>
</evidence>
<dbReference type="GO" id="GO:0022857">
    <property type="term" value="F:transmembrane transporter activity"/>
    <property type="evidence" value="ECO:0007669"/>
    <property type="project" value="InterPro"/>
</dbReference>
<dbReference type="PANTHER" id="PTHR23501:SF197">
    <property type="entry name" value="COMD"/>
    <property type="match status" value="1"/>
</dbReference>
<keyword evidence="2" id="KW-1003">Cell membrane</keyword>
<feature type="transmembrane region" description="Helical" evidence="6">
    <location>
        <begin position="54"/>
        <end position="73"/>
    </location>
</feature>
<feature type="non-terminal residue" evidence="8">
    <location>
        <position position="92"/>
    </location>
</feature>
<dbReference type="AlphaFoldDB" id="A0AAW6NL17"/>
<dbReference type="InterPro" id="IPR011701">
    <property type="entry name" value="MFS"/>
</dbReference>
<evidence type="ECO:0000256" key="5">
    <source>
        <dbReference type="ARBA" id="ARBA00023136"/>
    </source>
</evidence>
<dbReference type="Proteomes" id="UP001215180">
    <property type="component" value="Unassembled WGS sequence"/>
</dbReference>
<accession>A0AAW6NL17</accession>
<evidence type="ECO:0000313" key="8">
    <source>
        <dbReference type="EMBL" id="MDF3636653.1"/>
    </source>
</evidence>
<dbReference type="EMBL" id="JARJGR010000710">
    <property type="protein sequence ID" value="MDF3636653.1"/>
    <property type="molecule type" value="Genomic_DNA"/>
</dbReference>
<dbReference type="GO" id="GO:0005886">
    <property type="term" value="C:plasma membrane"/>
    <property type="evidence" value="ECO:0007669"/>
    <property type="project" value="TreeGrafter"/>
</dbReference>
<protein>
    <submittedName>
        <fullName evidence="8">MFS transporter</fullName>
    </submittedName>
</protein>
<dbReference type="Pfam" id="PF07690">
    <property type="entry name" value="MFS_1"/>
    <property type="match status" value="1"/>
</dbReference>
<comment type="caution">
    <text evidence="8">The sequence shown here is derived from an EMBL/GenBank/DDBJ whole genome shotgun (WGS) entry which is preliminary data.</text>
</comment>
<feature type="domain" description="Major facilitator superfamily (MFS) profile" evidence="7">
    <location>
        <begin position="19"/>
        <end position="92"/>
    </location>
</feature>
<gene>
    <name evidence="8" type="ORF">P3S46_05430</name>
</gene>
<dbReference type="RefSeq" id="WP_276201395.1">
    <property type="nucleotide sequence ID" value="NZ_JARJGR010000710.1"/>
</dbReference>
<evidence type="ECO:0000256" key="4">
    <source>
        <dbReference type="ARBA" id="ARBA00022989"/>
    </source>
</evidence>
<evidence type="ECO:0000259" key="7">
    <source>
        <dbReference type="PROSITE" id="PS50850"/>
    </source>
</evidence>
<proteinExistence type="predicted"/>
<sequence length="92" mass="9893">MESDVMTQPAKKAPSIKLLFSALLLVMLLSALDQTIVSTALPTIVGELGGLDKLSWVVTAYILSSTIVVPLYGKFGDLFGRKIVLQIAIVLF</sequence>
<reference evidence="8" key="1">
    <citation type="submission" date="2023-03" db="EMBL/GenBank/DDBJ databases">
        <title>A Study on Prevalence and Characterization of Enterobacter cloacae strains in China.</title>
        <authorList>
            <person name="Zheng Z."/>
        </authorList>
    </citation>
    <scope>NUCLEOTIDE SEQUENCE</scope>
    <source>
        <strain evidence="8">EC77</strain>
    </source>
</reference>